<protein>
    <submittedName>
        <fullName evidence="2">Uncharacterized protein</fullName>
    </submittedName>
</protein>
<evidence type="ECO:0000313" key="3">
    <source>
        <dbReference type="Proteomes" id="UP000815325"/>
    </source>
</evidence>
<dbReference type="EMBL" id="MU069969">
    <property type="protein sequence ID" value="KAF5831177.1"/>
    <property type="molecule type" value="Genomic_DNA"/>
</dbReference>
<feature type="compositionally biased region" description="Polar residues" evidence="1">
    <location>
        <begin position="65"/>
        <end position="76"/>
    </location>
</feature>
<dbReference type="InterPro" id="IPR011990">
    <property type="entry name" value="TPR-like_helical_dom_sf"/>
</dbReference>
<feature type="compositionally biased region" description="Basic and acidic residues" evidence="1">
    <location>
        <begin position="51"/>
        <end position="63"/>
    </location>
</feature>
<reference evidence="2" key="1">
    <citation type="submission" date="2017-08" db="EMBL/GenBank/DDBJ databases">
        <authorList>
            <person name="Polle J.E."/>
            <person name="Barry K."/>
            <person name="Cushman J."/>
            <person name="Schmutz J."/>
            <person name="Tran D."/>
            <person name="Hathwaick L.T."/>
            <person name="Yim W.C."/>
            <person name="Jenkins J."/>
            <person name="Mckie-Krisberg Z.M."/>
            <person name="Prochnik S."/>
            <person name="Lindquist E."/>
            <person name="Dockter R.B."/>
            <person name="Adam C."/>
            <person name="Molina H."/>
            <person name="Bunkerborg J."/>
            <person name="Jin E."/>
            <person name="Buchheim M."/>
            <person name="Magnuson J."/>
        </authorList>
    </citation>
    <scope>NUCLEOTIDE SEQUENCE</scope>
    <source>
        <strain evidence="2">CCAP 19/18</strain>
    </source>
</reference>
<keyword evidence="3" id="KW-1185">Reference proteome</keyword>
<dbReference type="Gene3D" id="1.25.40.10">
    <property type="entry name" value="Tetratricopeptide repeat domain"/>
    <property type="match status" value="1"/>
</dbReference>
<dbReference type="SUPFAM" id="SSF48452">
    <property type="entry name" value="TPR-like"/>
    <property type="match status" value="1"/>
</dbReference>
<dbReference type="NCBIfam" id="NF047558">
    <property type="entry name" value="TPR_END_plus"/>
    <property type="match status" value="1"/>
</dbReference>
<feature type="region of interest" description="Disordered" evidence="1">
    <location>
        <begin position="51"/>
        <end position="85"/>
    </location>
</feature>
<accession>A0ABQ7G9B2</accession>
<evidence type="ECO:0000313" key="2">
    <source>
        <dbReference type="EMBL" id="KAF5831177.1"/>
    </source>
</evidence>
<name>A0ABQ7G9B2_DUNSA</name>
<comment type="caution">
    <text evidence="2">The sequence shown here is derived from an EMBL/GenBank/DDBJ whole genome shotgun (WGS) entry which is preliminary data.</text>
</comment>
<sequence>MQLHMQRAGAYGGLPLHNCPHVLRPLSGRRVVCRSGGGGVEDLLQRDFAKKQEKIDPELRDEPQLPTTEEASTSKPLKSKRRRRESLVAAVKASEDAGESVQEGPRKCKEAIDKGLELFQAKDFQGAIAMWNLALELPGNGAYRLPSSPREYSCPSDAEENAALFNMACAYVQLGQKASALTCLEAVLENDFKDFQTIRSDPDLAPLGQELTDLVARYDNPVAQAKKGILGKVDEIFKGKKQMESDLEKPKPWILW</sequence>
<proteinExistence type="predicted"/>
<dbReference type="Proteomes" id="UP000815325">
    <property type="component" value="Unassembled WGS sequence"/>
</dbReference>
<evidence type="ECO:0000256" key="1">
    <source>
        <dbReference type="SAM" id="MobiDB-lite"/>
    </source>
</evidence>
<gene>
    <name evidence="2" type="ORF">DUNSADRAFT_13480</name>
</gene>
<organism evidence="2 3">
    <name type="scientific">Dunaliella salina</name>
    <name type="common">Green alga</name>
    <name type="synonym">Protococcus salinus</name>
    <dbReference type="NCBI Taxonomy" id="3046"/>
    <lineage>
        <taxon>Eukaryota</taxon>
        <taxon>Viridiplantae</taxon>
        <taxon>Chlorophyta</taxon>
        <taxon>core chlorophytes</taxon>
        <taxon>Chlorophyceae</taxon>
        <taxon>CS clade</taxon>
        <taxon>Chlamydomonadales</taxon>
        <taxon>Dunaliellaceae</taxon>
        <taxon>Dunaliella</taxon>
    </lineage>
</organism>